<sequence>MGLRSWFRKLNKTLELHQKIVPIIVICFIILIVLTIVVTSFMAYYVGINHAKNIILKNQFNLINDTLIKHGALIEKMEGNPIGNYKIIREEFLKKQKDIRIIRTPKIDELFGKESPEYYAMDKEEAKVLSEGVEKIFVDLEKEKLKGIYPVKAQAECLRCHYNVSENEVIGAVSITLPIDYIIKELKLIIPLYIFLGLGGIITASVLVYFTYMYIAHKPLEKITDILNKMAEGDLTLSC</sequence>
<name>A0A7C4NVR0_9BACT</name>
<organism evidence="2">
    <name type="scientific">Thermodesulfobacterium geofontis</name>
    <dbReference type="NCBI Taxonomy" id="1295609"/>
    <lineage>
        <taxon>Bacteria</taxon>
        <taxon>Pseudomonadati</taxon>
        <taxon>Thermodesulfobacteriota</taxon>
        <taxon>Thermodesulfobacteria</taxon>
        <taxon>Thermodesulfobacteriales</taxon>
        <taxon>Thermodesulfobacteriaceae</taxon>
        <taxon>Thermodesulfobacterium</taxon>
    </lineage>
</organism>
<dbReference type="EMBL" id="DSZN01000097">
    <property type="protein sequence ID" value="HGQ85866.1"/>
    <property type="molecule type" value="Genomic_DNA"/>
</dbReference>
<dbReference type="AlphaFoldDB" id="A0A7C4NVR0"/>
<gene>
    <name evidence="2" type="ORF">ENT66_06020</name>
</gene>
<evidence type="ECO:0000313" key="2">
    <source>
        <dbReference type="EMBL" id="HGQ85866.1"/>
    </source>
</evidence>
<evidence type="ECO:0008006" key="3">
    <source>
        <dbReference type="Google" id="ProtNLM"/>
    </source>
</evidence>
<reference evidence="2" key="1">
    <citation type="journal article" date="2020" name="mSystems">
        <title>Genome- and Community-Level Interaction Insights into Carbon Utilization and Element Cycling Functions of Hydrothermarchaeota in Hydrothermal Sediment.</title>
        <authorList>
            <person name="Zhou Z."/>
            <person name="Liu Y."/>
            <person name="Xu W."/>
            <person name="Pan J."/>
            <person name="Luo Z.H."/>
            <person name="Li M."/>
        </authorList>
    </citation>
    <scope>NUCLEOTIDE SEQUENCE [LARGE SCALE GENOMIC DNA]</scope>
    <source>
        <strain evidence="2">SpSt-6</strain>
    </source>
</reference>
<keyword evidence="1" id="KW-0812">Transmembrane</keyword>
<accession>A0A7C4NVR0</accession>
<keyword evidence="1" id="KW-0472">Membrane</keyword>
<protein>
    <recommendedName>
        <fullName evidence="3">HAMP domain-containing protein</fullName>
    </recommendedName>
</protein>
<feature type="transmembrane region" description="Helical" evidence="1">
    <location>
        <begin position="20"/>
        <end position="47"/>
    </location>
</feature>
<feature type="transmembrane region" description="Helical" evidence="1">
    <location>
        <begin position="192"/>
        <end position="215"/>
    </location>
</feature>
<keyword evidence="1" id="KW-1133">Transmembrane helix</keyword>
<proteinExistence type="predicted"/>
<dbReference type="Gene3D" id="3.30.450.290">
    <property type="match status" value="1"/>
</dbReference>
<comment type="caution">
    <text evidence="2">The sequence shown here is derived from an EMBL/GenBank/DDBJ whole genome shotgun (WGS) entry which is preliminary data.</text>
</comment>
<evidence type="ECO:0000256" key="1">
    <source>
        <dbReference type="SAM" id="Phobius"/>
    </source>
</evidence>